<dbReference type="SUPFAM" id="SSF47616">
    <property type="entry name" value="GST C-terminal domain-like"/>
    <property type="match status" value="1"/>
</dbReference>
<evidence type="ECO:0000259" key="1">
    <source>
        <dbReference type="PROSITE" id="PS50404"/>
    </source>
</evidence>
<sequence>MLVFYDLAAKEPIKTWSPNTWKTRYVLNFKKIPYKTIYLEFPELKGVLQKAGAQPLVSEKHGMVFYTSPAIVDNETEPAISDSFKIAEYLDKRYPDTPKAFPPGSEALQAAFHDQFFKQLFSFAPFIVGKVPNVLNQVSSDYYRDTREKMFGKPFEEIYPVGEDLVKDLAQAEEFFDTLNGWYSKSRGPYFMGDNPSFADFVVGGFLLSLKIIHGEDSAEWKEIRVYRVVNAPDTFRMVDWKLLA</sequence>
<dbReference type="Gene3D" id="1.20.1050.10">
    <property type="match status" value="1"/>
</dbReference>
<organism evidence="2 3">
    <name type="scientific">Agaricus bisporus var. burnettii</name>
    <dbReference type="NCBI Taxonomy" id="192524"/>
    <lineage>
        <taxon>Eukaryota</taxon>
        <taxon>Fungi</taxon>
        <taxon>Dikarya</taxon>
        <taxon>Basidiomycota</taxon>
        <taxon>Agaricomycotina</taxon>
        <taxon>Agaricomycetes</taxon>
        <taxon>Agaricomycetidae</taxon>
        <taxon>Agaricales</taxon>
        <taxon>Agaricineae</taxon>
        <taxon>Agaricaceae</taxon>
        <taxon>Agaricus</taxon>
    </lineage>
</organism>
<dbReference type="PROSITE" id="PS50404">
    <property type="entry name" value="GST_NTER"/>
    <property type="match status" value="1"/>
</dbReference>
<dbReference type="AlphaFoldDB" id="A0A8H7F484"/>
<dbReference type="InterPro" id="IPR036249">
    <property type="entry name" value="Thioredoxin-like_sf"/>
</dbReference>
<accession>A0A8H7F484</accession>
<evidence type="ECO:0000313" key="3">
    <source>
        <dbReference type="Proteomes" id="UP000629468"/>
    </source>
</evidence>
<dbReference type="Gene3D" id="3.40.30.10">
    <property type="entry name" value="Glutaredoxin"/>
    <property type="match status" value="1"/>
</dbReference>
<dbReference type="InterPro" id="IPR054416">
    <property type="entry name" value="GST_UstS-like_C"/>
</dbReference>
<feature type="domain" description="GST N-terminal" evidence="1">
    <location>
        <begin position="7"/>
        <end position="98"/>
    </location>
</feature>
<dbReference type="SUPFAM" id="SSF52833">
    <property type="entry name" value="Thioredoxin-like"/>
    <property type="match status" value="1"/>
</dbReference>
<name>A0A8H7F484_AGABI</name>
<dbReference type="EMBL" id="JABXXO010000006">
    <property type="protein sequence ID" value="KAF7776487.1"/>
    <property type="molecule type" value="Genomic_DNA"/>
</dbReference>
<dbReference type="InterPro" id="IPR004045">
    <property type="entry name" value="Glutathione_S-Trfase_N"/>
</dbReference>
<dbReference type="Pfam" id="PF22041">
    <property type="entry name" value="GST_C_7"/>
    <property type="match status" value="1"/>
</dbReference>
<reference evidence="2 3" key="1">
    <citation type="journal article" name="Sci. Rep.">
        <title>Telomere-to-telomere assembled and centromere annotated genomes of the two main subspecies of the button mushroom Agaricus bisporus reveal especially polymorphic chromosome ends.</title>
        <authorList>
            <person name="Sonnenberg A.S.M."/>
            <person name="Sedaghat-Telgerd N."/>
            <person name="Lavrijssen B."/>
            <person name="Ohm R.A."/>
            <person name="Hendrickx P.M."/>
            <person name="Scholtmeijer K."/>
            <person name="Baars J.J.P."/>
            <person name="van Peer A."/>
        </authorList>
    </citation>
    <scope>NUCLEOTIDE SEQUENCE [LARGE SCALE GENOMIC DNA]</scope>
    <source>
        <strain evidence="2 3">H119_p4</strain>
    </source>
</reference>
<dbReference type="Proteomes" id="UP000629468">
    <property type="component" value="Unassembled WGS sequence"/>
</dbReference>
<dbReference type="InterPro" id="IPR036282">
    <property type="entry name" value="Glutathione-S-Trfase_C_sf"/>
</dbReference>
<comment type="caution">
    <text evidence="2">The sequence shown here is derived from an EMBL/GenBank/DDBJ whole genome shotgun (WGS) entry which is preliminary data.</text>
</comment>
<dbReference type="Pfam" id="PF13409">
    <property type="entry name" value="GST_N_2"/>
    <property type="match status" value="1"/>
</dbReference>
<protein>
    <recommendedName>
        <fullName evidence="1">GST N-terminal domain-containing protein</fullName>
    </recommendedName>
</protein>
<evidence type="ECO:0000313" key="2">
    <source>
        <dbReference type="EMBL" id="KAF7776487.1"/>
    </source>
</evidence>
<proteinExistence type="predicted"/>
<gene>
    <name evidence="2" type="ORF">Agabi119p4_4880</name>
</gene>